<keyword evidence="3" id="KW-1185">Reference proteome</keyword>
<protein>
    <recommendedName>
        <fullName evidence="1">IrrE N-terminal-like domain-containing protein</fullName>
    </recommendedName>
</protein>
<proteinExistence type="predicted"/>
<feature type="domain" description="IrrE N-terminal-like" evidence="1">
    <location>
        <begin position="16"/>
        <end position="124"/>
    </location>
</feature>
<organism evidence="2 3">
    <name type="scientific">Paenibacillus polymyxa</name>
    <name type="common">Bacillus polymyxa</name>
    <dbReference type="NCBI Taxonomy" id="1406"/>
    <lineage>
        <taxon>Bacteria</taxon>
        <taxon>Bacillati</taxon>
        <taxon>Bacillota</taxon>
        <taxon>Bacilli</taxon>
        <taxon>Bacillales</taxon>
        <taxon>Paenibacillaceae</taxon>
        <taxon>Paenibacillus</taxon>
    </lineage>
</organism>
<dbReference type="Pfam" id="PF06114">
    <property type="entry name" value="Peptidase_M78"/>
    <property type="match status" value="1"/>
</dbReference>
<dbReference type="RefSeq" id="WP_068940010.1">
    <property type="nucleotide sequence ID" value="NZ_LYND01000129.1"/>
</dbReference>
<reference evidence="3" key="1">
    <citation type="submission" date="2016-05" db="EMBL/GenBank/DDBJ databases">
        <title>Whole genome shotgun sequencing of cultured foodborne pathogen.</title>
        <authorList>
            <person name="Zheng J."/>
            <person name="Timme R."/>
            <person name="Allard M."/>
            <person name="Strain E."/>
            <person name="Luo Y."/>
            <person name="Brown E."/>
        </authorList>
    </citation>
    <scope>NUCLEOTIDE SEQUENCE [LARGE SCALE GENOMIC DNA]</scope>
    <source>
        <strain evidence="3">CFSAN034343</strain>
    </source>
</reference>
<evidence type="ECO:0000259" key="1">
    <source>
        <dbReference type="Pfam" id="PF06114"/>
    </source>
</evidence>
<evidence type="ECO:0000313" key="2">
    <source>
        <dbReference type="EMBL" id="ODA08697.1"/>
    </source>
</evidence>
<sequence length="156" mass="17915">MSYNYEALSSKAHTSGIDIIEKYLRGRNKGLYGDGVILLDKRISTFIEKACILAEELGHHHTSTGNILDQQDVRNRKQELQARQWAYKCMIPLDRIVQAHHTRISGRYDLAEYLGVTEEFLQAAIDRFTEKYGLSVRADDHHIVLFNPLGVIEIMQ</sequence>
<dbReference type="EMBL" id="LYND01000129">
    <property type="protein sequence ID" value="ODA08697.1"/>
    <property type="molecule type" value="Genomic_DNA"/>
</dbReference>
<gene>
    <name evidence="2" type="ORF">A7312_04645</name>
</gene>
<evidence type="ECO:0000313" key="3">
    <source>
        <dbReference type="Proteomes" id="UP000094974"/>
    </source>
</evidence>
<name>A0ABX2ZB99_PAEPO</name>
<accession>A0ABX2ZB99</accession>
<dbReference type="InterPro" id="IPR010359">
    <property type="entry name" value="IrrE_HExxH"/>
</dbReference>
<dbReference type="Proteomes" id="UP000094974">
    <property type="component" value="Unassembled WGS sequence"/>
</dbReference>
<comment type="caution">
    <text evidence="2">The sequence shown here is derived from an EMBL/GenBank/DDBJ whole genome shotgun (WGS) entry which is preliminary data.</text>
</comment>